<feature type="transmembrane region" description="Helical" evidence="5">
    <location>
        <begin position="58"/>
        <end position="79"/>
    </location>
</feature>
<feature type="transmembrane region" description="Helical" evidence="5">
    <location>
        <begin position="185"/>
        <end position="217"/>
    </location>
</feature>
<feature type="domain" description="O-antigen ligase-related" evidence="6">
    <location>
        <begin position="188"/>
        <end position="319"/>
    </location>
</feature>
<feature type="transmembrane region" description="Helical" evidence="5">
    <location>
        <begin position="224"/>
        <end position="242"/>
    </location>
</feature>
<accession>A0AAU7DGC2</accession>
<dbReference type="GO" id="GO:0016874">
    <property type="term" value="F:ligase activity"/>
    <property type="evidence" value="ECO:0007669"/>
    <property type="project" value="UniProtKB-KW"/>
</dbReference>
<dbReference type="PANTHER" id="PTHR37422">
    <property type="entry name" value="TEICHURONIC ACID BIOSYNTHESIS PROTEIN TUAE"/>
    <property type="match status" value="1"/>
</dbReference>
<dbReference type="GO" id="GO:0016020">
    <property type="term" value="C:membrane"/>
    <property type="evidence" value="ECO:0007669"/>
    <property type="project" value="UniProtKB-SubCell"/>
</dbReference>
<dbReference type="PANTHER" id="PTHR37422:SF13">
    <property type="entry name" value="LIPOPOLYSACCHARIDE BIOSYNTHESIS PROTEIN PA4999-RELATED"/>
    <property type="match status" value="1"/>
</dbReference>
<feature type="transmembrane region" description="Helical" evidence="5">
    <location>
        <begin position="305"/>
        <end position="326"/>
    </location>
</feature>
<feature type="transmembrane region" description="Helical" evidence="5">
    <location>
        <begin position="338"/>
        <end position="356"/>
    </location>
</feature>
<keyword evidence="2 5" id="KW-0812">Transmembrane</keyword>
<sequence length="404" mass="44103">MRRFAWALLLLFVFTIPWEYSLDLESPFGNIARISGIILLLVAVPAVLGSGEIRRPGLVQWTTLALYLWLCLTFFWSAVPDLTVVKLRGCLQEMMIVWLVWEFAQSPQDLRSLMRAWLGGSWVLAILTIADFAILYPGTSEQIRFAAFGQDPNDVARFLDLGFPIAALLLDGKEKWPGRLLAIGYLPLGFACVLLTASRGGFVAAVVALFGCALLLFREKPKGTLAGALGLSAIAICTWLIAPRATFERIGSIIEQLRNGDLNQRVDIWTAGWRAFLEAPLWGHGAGSFVIAARLAPIDTAHNTVLSILVEGGLFSLALAAALVAVSVRFILATKGAIRIALMTMMAAWFVSSLIGTVGESRTTWLLLAIIAVTHRLAKEQPGQLERVFSIEGSVELLLAERVS</sequence>
<feature type="transmembrane region" description="Helical" evidence="5">
    <location>
        <begin position="116"/>
        <end position="136"/>
    </location>
</feature>
<evidence type="ECO:0000259" key="6">
    <source>
        <dbReference type="Pfam" id="PF04932"/>
    </source>
</evidence>
<dbReference type="Pfam" id="PF04932">
    <property type="entry name" value="Wzy_C"/>
    <property type="match status" value="1"/>
</dbReference>
<feature type="transmembrane region" description="Helical" evidence="5">
    <location>
        <begin position="31"/>
        <end position="51"/>
    </location>
</feature>
<gene>
    <name evidence="7" type="ORF">P8935_16670</name>
</gene>
<evidence type="ECO:0000256" key="1">
    <source>
        <dbReference type="ARBA" id="ARBA00004141"/>
    </source>
</evidence>
<proteinExistence type="predicted"/>
<name>A0AAU7DGC2_9BACT</name>
<evidence type="ECO:0000256" key="2">
    <source>
        <dbReference type="ARBA" id="ARBA00022692"/>
    </source>
</evidence>
<evidence type="ECO:0000313" key="7">
    <source>
        <dbReference type="EMBL" id="XBH16198.1"/>
    </source>
</evidence>
<evidence type="ECO:0000256" key="4">
    <source>
        <dbReference type="ARBA" id="ARBA00023136"/>
    </source>
</evidence>
<evidence type="ECO:0000256" key="3">
    <source>
        <dbReference type="ARBA" id="ARBA00022989"/>
    </source>
</evidence>
<dbReference type="AlphaFoldDB" id="A0AAU7DGC2"/>
<evidence type="ECO:0000256" key="5">
    <source>
        <dbReference type="SAM" id="Phobius"/>
    </source>
</evidence>
<organism evidence="7">
    <name type="scientific">Telmatobacter sp. DSM 110680</name>
    <dbReference type="NCBI Taxonomy" id="3036704"/>
    <lineage>
        <taxon>Bacteria</taxon>
        <taxon>Pseudomonadati</taxon>
        <taxon>Acidobacteriota</taxon>
        <taxon>Terriglobia</taxon>
        <taxon>Terriglobales</taxon>
        <taxon>Acidobacteriaceae</taxon>
        <taxon>Telmatobacter</taxon>
    </lineage>
</organism>
<dbReference type="RefSeq" id="WP_348261425.1">
    <property type="nucleotide sequence ID" value="NZ_CP121196.1"/>
</dbReference>
<keyword evidence="7" id="KW-0436">Ligase</keyword>
<comment type="subcellular location">
    <subcellularLocation>
        <location evidence="1">Membrane</location>
        <topology evidence="1">Multi-pass membrane protein</topology>
    </subcellularLocation>
</comment>
<keyword evidence="4 5" id="KW-0472">Membrane</keyword>
<dbReference type="InterPro" id="IPR051533">
    <property type="entry name" value="WaaL-like"/>
</dbReference>
<reference evidence="7" key="1">
    <citation type="submission" date="2023-03" db="EMBL/GenBank/DDBJ databases">
        <title>Edaphobacter sp.</title>
        <authorList>
            <person name="Huber K.J."/>
            <person name="Papendorf J."/>
            <person name="Pilke C."/>
            <person name="Bunk B."/>
            <person name="Sproeer C."/>
            <person name="Pester M."/>
        </authorList>
    </citation>
    <scope>NUCLEOTIDE SEQUENCE</scope>
    <source>
        <strain evidence="7">DSM 110680</strain>
    </source>
</reference>
<protein>
    <submittedName>
        <fullName evidence="7">O-antigen ligase family protein</fullName>
    </submittedName>
</protein>
<keyword evidence="3 5" id="KW-1133">Transmembrane helix</keyword>
<dbReference type="InterPro" id="IPR007016">
    <property type="entry name" value="O-antigen_ligase-rel_domated"/>
</dbReference>
<dbReference type="EMBL" id="CP121196">
    <property type="protein sequence ID" value="XBH16198.1"/>
    <property type="molecule type" value="Genomic_DNA"/>
</dbReference>